<dbReference type="Pfam" id="PF12895">
    <property type="entry name" value="ANAPC3"/>
    <property type="match status" value="1"/>
</dbReference>
<dbReference type="PANTHER" id="PTHR12558:SF9">
    <property type="entry name" value="CELL DIVISION CYCLE PROTEIN 16 HOMOLOG"/>
    <property type="match status" value="1"/>
</dbReference>
<proteinExistence type="predicted"/>
<evidence type="ECO:0008006" key="10">
    <source>
        <dbReference type="Google" id="ProtNLM"/>
    </source>
</evidence>
<feature type="repeat" description="TPR" evidence="7">
    <location>
        <begin position="555"/>
        <end position="588"/>
    </location>
</feature>
<organism evidence="8 9">
    <name type="scientific">Aquatica leii</name>
    <dbReference type="NCBI Taxonomy" id="1421715"/>
    <lineage>
        <taxon>Eukaryota</taxon>
        <taxon>Metazoa</taxon>
        <taxon>Ecdysozoa</taxon>
        <taxon>Arthropoda</taxon>
        <taxon>Hexapoda</taxon>
        <taxon>Insecta</taxon>
        <taxon>Pterygota</taxon>
        <taxon>Neoptera</taxon>
        <taxon>Endopterygota</taxon>
        <taxon>Coleoptera</taxon>
        <taxon>Polyphaga</taxon>
        <taxon>Elateriformia</taxon>
        <taxon>Elateroidea</taxon>
        <taxon>Lampyridae</taxon>
        <taxon>Luciolinae</taxon>
        <taxon>Aquatica</taxon>
    </lineage>
</organism>
<dbReference type="SUPFAM" id="SSF81901">
    <property type="entry name" value="HCP-like"/>
    <property type="match status" value="1"/>
</dbReference>
<evidence type="ECO:0000256" key="6">
    <source>
        <dbReference type="ARBA" id="ARBA00023306"/>
    </source>
</evidence>
<dbReference type="SMART" id="SM00028">
    <property type="entry name" value="TPR"/>
    <property type="match status" value="8"/>
</dbReference>
<keyword evidence="9" id="KW-1185">Reference proteome</keyword>
<keyword evidence="4" id="KW-0833">Ubl conjugation pathway</keyword>
<keyword evidence="1" id="KW-0132">Cell division</keyword>
<dbReference type="GO" id="GO:0051301">
    <property type="term" value="P:cell division"/>
    <property type="evidence" value="ECO:0007669"/>
    <property type="project" value="UniProtKB-KW"/>
</dbReference>
<comment type="caution">
    <text evidence="8">The sequence shown here is derived from an EMBL/GenBank/DDBJ whole genome shotgun (WGS) entry which is preliminary data.</text>
</comment>
<dbReference type="Pfam" id="PF13176">
    <property type="entry name" value="TPR_7"/>
    <property type="match status" value="1"/>
</dbReference>
<dbReference type="InterPro" id="IPR011990">
    <property type="entry name" value="TPR-like_helical_dom_sf"/>
</dbReference>
<dbReference type="EMBL" id="JARPUR010000002">
    <property type="protein sequence ID" value="KAK4882921.1"/>
    <property type="molecule type" value="Genomic_DNA"/>
</dbReference>
<keyword evidence="6" id="KW-0131">Cell cycle</keyword>
<gene>
    <name evidence="8" type="ORF">RN001_006240</name>
</gene>
<evidence type="ECO:0000256" key="3">
    <source>
        <dbReference type="ARBA" id="ARBA00022776"/>
    </source>
</evidence>
<name>A0AAN7PKY2_9COLE</name>
<evidence type="ECO:0000313" key="9">
    <source>
        <dbReference type="Proteomes" id="UP001353858"/>
    </source>
</evidence>
<dbReference type="AlphaFoldDB" id="A0AAN7PKY2"/>
<dbReference type="GO" id="GO:0016567">
    <property type="term" value="P:protein ubiquitination"/>
    <property type="evidence" value="ECO:0007669"/>
    <property type="project" value="TreeGrafter"/>
</dbReference>
<dbReference type="GO" id="GO:0005737">
    <property type="term" value="C:cytoplasm"/>
    <property type="evidence" value="ECO:0007669"/>
    <property type="project" value="TreeGrafter"/>
</dbReference>
<evidence type="ECO:0000256" key="7">
    <source>
        <dbReference type="PROSITE-ProRule" id="PRU00339"/>
    </source>
</evidence>
<accession>A0AAN7PKY2</accession>
<evidence type="ECO:0000313" key="8">
    <source>
        <dbReference type="EMBL" id="KAK4882921.1"/>
    </source>
</evidence>
<evidence type="ECO:0000256" key="1">
    <source>
        <dbReference type="ARBA" id="ARBA00022618"/>
    </source>
</evidence>
<dbReference type="InterPro" id="IPR019734">
    <property type="entry name" value="TPR_rpt"/>
</dbReference>
<reference evidence="9" key="1">
    <citation type="submission" date="2023-01" db="EMBL/GenBank/DDBJ databases">
        <title>Key to firefly adult light organ development and bioluminescence: homeobox transcription factors regulate luciferase expression and transportation to peroxisome.</title>
        <authorList>
            <person name="Fu X."/>
        </authorList>
    </citation>
    <scope>NUCLEOTIDE SEQUENCE [LARGE SCALE GENOMIC DNA]</scope>
</reference>
<keyword evidence="3" id="KW-0498">Mitosis</keyword>
<dbReference type="PROSITE" id="PS50005">
    <property type="entry name" value="TPR"/>
    <property type="match status" value="2"/>
</dbReference>
<keyword evidence="2" id="KW-0677">Repeat</keyword>
<evidence type="ECO:0000256" key="4">
    <source>
        <dbReference type="ARBA" id="ARBA00022786"/>
    </source>
</evidence>
<dbReference type="Gene3D" id="1.25.40.10">
    <property type="entry name" value="Tetratricopeptide repeat domain"/>
    <property type="match status" value="2"/>
</dbReference>
<keyword evidence="5 7" id="KW-0802">TPR repeat</keyword>
<dbReference type="SUPFAM" id="SSF48452">
    <property type="entry name" value="TPR-like"/>
    <property type="match status" value="2"/>
</dbReference>
<dbReference type="GO" id="GO:0031145">
    <property type="term" value="P:anaphase-promoting complex-dependent catabolic process"/>
    <property type="evidence" value="ECO:0007669"/>
    <property type="project" value="TreeGrafter"/>
</dbReference>
<dbReference type="GO" id="GO:0045842">
    <property type="term" value="P:positive regulation of mitotic metaphase/anaphase transition"/>
    <property type="evidence" value="ECO:0007669"/>
    <property type="project" value="TreeGrafter"/>
</dbReference>
<evidence type="ECO:0000256" key="5">
    <source>
        <dbReference type="ARBA" id="ARBA00022803"/>
    </source>
</evidence>
<sequence length="663" mass="75339">MAGDTDTEMKTVHTDNINIDNYRKLVQTYLNLHAYNTALFWADKVVALTSGNPRDIYWLAQCMFLLKQFHRAVHLLRSKNLDKTYILCNYLTVRCLLEANEFNEALKVLNSMDMEVFLQANTISSYNVSVEAGMFDDTPKYQVQSSVLLLKGRVLEAMDNRGLASDCYKQALQCDVYCFEAFDALTQHHMLSAAEEQELLSSLPISQQCTIEEAEVLYTLYKSKLKKYNTIVGIVPNKNKKLIFNNTPLQTSTVVIRKNFANVLDTTRDTSTTENTNISENEVNKNLDNKVAMDPSETSVQVRLQNSLDLVVSQAELYYYNCDYVQCSKLTEHILKQDPYHTSCLPIHISCQVELKRSDKLFTLAHNLVDLYPNLAISWFAVGCYYYVIGKRDSARKFLAKSTSLDRLFGPAWLAFGHSFAVENEHDQAMAAYFKASQLMKGCHLPLLYIGLECGLTNNVRLAERFFQQAQLIAPDDPFVMHEMGVIAFQNLEYKAAEKHFQDALARVKPIKDSIVPERWEPLLNNLGHTCRKLKKYEEALEYHHQASVLSPQSAGTYSAIGYVHALMNNTGEAVHWFHKALGLRRDDTFSTTMLNYVIEQLSIEQLPYPDAPDYIPTFELAATTGEDNTTHESESINAGRQISASDMSIEIDISDANTFIKE</sequence>
<dbReference type="GO" id="GO:0005680">
    <property type="term" value="C:anaphase-promoting complex"/>
    <property type="evidence" value="ECO:0007669"/>
    <property type="project" value="TreeGrafter"/>
</dbReference>
<dbReference type="PANTHER" id="PTHR12558">
    <property type="entry name" value="CELL DIVISION CYCLE 16,23,27"/>
    <property type="match status" value="1"/>
</dbReference>
<feature type="repeat" description="TPR" evidence="7">
    <location>
        <begin position="521"/>
        <end position="554"/>
    </location>
</feature>
<protein>
    <recommendedName>
        <fullName evidence="10">Cell division cycle protein 16 homolog</fullName>
    </recommendedName>
</protein>
<evidence type="ECO:0000256" key="2">
    <source>
        <dbReference type="ARBA" id="ARBA00022737"/>
    </source>
</evidence>
<dbReference type="Proteomes" id="UP001353858">
    <property type="component" value="Unassembled WGS sequence"/>
</dbReference>